<feature type="region of interest" description="Disordered" evidence="2">
    <location>
        <begin position="202"/>
        <end position="238"/>
    </location>
</feature>
<comment type="caution">
    <text evidence="3">The sequence shown here is derived from an EMBL/GenBank/DDBJ whole genome shotgun (WGS) entry which is preliminary data.</text>
</comment>
<evidence type="ECO:0000313" key="4">
    <source>
        <dbReference type="Proteomes" id="UP000664859"/>
    </source>
</evidence>
<dbReference type="GO" id="GO:0005634">
    <property type="term" value="C:nucleus"/>
    <property type="evidence" value="ECO:0007669"/>
    <property type="project" value="UniProtKB-SubCell"/>
</dbReference>
<keyword evidence="1" id="KW-0804">Transcription</keyword>
<dbReference type="InterPro" id="IPR038564">
    <property type="entry name" value="Maf1_sf"/>
</dbReference>
<comment type="similarity">
    <text evidence="1">Belongs to the MAF1 family.</text>
</comment>
<dbReference type="EMBL" id="JAFCMP010000515">
    <property type="protein sequence ID" value="KAG5178407.1"/>
    <property type="molecule type" value="Genomic_DNA"/>
</dbReference>
<dbReference type="AlphaFoldDB" id="A0A836CAL9"/>
<sequence length="238" mass="26794">MKFIEDPKLAELSNWITGKELGDKVLTCRIESFTCKMAGEDKKFSKKLEEEMDKAGVSPASAPNFGPLNNTSARRILIDLIITMNMHFPDYDFSKAGADHFLKQPDATKVVNAVNAQLVDLTRLYHVNFLEQLWGAVDESIKLKQCSVYSYVPDADLGDPFTDGSLWSFNYFFYNPLRKKMLYLTCIARNKFAARAASDAAEYDDGDDFDDYGDQDNDNGNDDMRSSGAADTPFFMDT</sequence>
<protein>
    <recommendedName>
        <fullName evidence="1">Repressor of RNA polymerase III transcription</fullName>
    </recommendedName>
</protein>
<dbReference type="PANTHER" id="PTHR22504:SF0">
    <property type="entry name" value="REPRESSOR OF RNA POLYMERASE III TRANSCRIPTION MAF1 HOMOLOG"/>
    <property type="match status" value="1"/>
</dbReference>
<gene>
    <name evidence="3" type="ORF">JKP88DRAFT_201645</name>
</gene>
<dbReference type="OrthoDB" id="277029at2759"/>
<keyword evidence="1" id="KW-0539">Nucleus</keyword>
<evidence type="ECO:0000256" key="2">
    <source>
        <dbReference type="SAM" id="MobiDB-lite"/>
    </source>
</evidence>
<proteinExistence type="inferred from homology"/>
<keyword evidence="1" id="KW-0678">Repressor</keyword>
<name>A0A836CAL9_9STRA</name>
<keyword evidence="4" id="KW-1185">Reference proteome</keyword>
<dbReference type="PANTHER" id="PTHR22504">
    <property type="entry name" value="REPRESSOR OF RNA POLYMERASE III TRANSCRIPTION MAF1"/>
    <property type="match status" value="1"/>
</dbReference>
<dbReference type="GO" id="GO:0016480">
    <property type="term" value="P:negative regulation of transcription by RNA polymerase III"/>
    <property type="evidence" value="ECO:0007669"/>
    <property type="project" value="UniProtKB-UniRule"/>
</dbReference>
<evidence type="ECO:0000313" key="3">
    <source>
        <dbReference type="EMBL" id="KAG5178407.1"/>
    </source>
</evidence>
<accession>A0A836CAL9</accession>
<reference evidence="3" key="1">
    <citation type="submission" date="2021-02" db="EMBL/GenBank/DDBJ databases">
        <title>First Annotated Genome of the Yellow-green Alga Tribonema minus.</title>
        <authorList>
            <person name="Mahan K.M."/>
        </authorList>
    </citation>
    <scope>NUCLEOTIDE SEQUENCE</scope>
    <source>
        <strain evidence="3">UTEX B ZZ1240</strain>
    </source>
</reference>
<evidence type="ECO:0000256" key="1">
    <source>
        <dbReference type="PIRNR" id="PIRNR037240"/>
    </source>
</evidence>
<dbReference type="GO" id="GO:0000994">
    <property type="term" value="F:RNA polymerase III core binding"/>
    <property type="evidence" value="ECO:0007669"/>
    <property type="project" value="TreeGrafter"/>
</dbReference>
<dbReference type="Gene3D" id="3.40.1000.50">
    <property type="entry name" value="Repressor of RNA polymerase III transcription Maf1"/>
    <property type="match status" value="1"/>
</dbReference>
<comment type="subcellular location">
    <subcellularLocation>
        <location evidence="1">Nucleus</location>
    </subcellularLocation>
</comment>
<organism evidence="3 4">
    <name type="scientific">Tribonema minus</name>
    <dbReference type="NCBI Taxonomy" id="303371"/>
    <lineage>
        <taxon>Eukaryota</taxon>
        <taxon>Sar</taxon>
        <taxon>Stramenopiles</taxon>
        <taxon>Ochrophyta</taxon>
        <taxon>PX clade</taxon>
        <taxon>Xanthophyceae</taxon>
        <taxon>Tribonematales</taxon>
        <taxon>Tribonemataceae</taxon>
        <taxon>Tribonema</taxon>
    </lineage>
</organism>
<dbReference type="Proteomes" id="UP000664859">
    <property type="component" value="Unassembled WGS sequence"/>
</dbReference>
<keyword evidence="1" id="KW-0805">Transcription regulation</keyword>
<dbReference type="InterPro" id="IPR015257">
    <property type="entry name" value="Maf1"/>
</dbReference>
<feature type="compositionally biased region" description="Acidic residues" evidence="2">
    <location>
        <begin position="202"/>
        <end position="221"/>
    </location>
</feature>
<dbReference type="Pfam" id="PF09174">
    <property type="entry name" value="Maf1"/>
    <property type="match status" value="1"/>
</dbReference>
<dbReference type="PIRSF" id="PIRSF037240">
    <property type="entry name" value="RNA_polIII_Trep_MAF1"/>
    <property type="match status" value="1"/>
</dbReference>